<proteinExistence type="predicted"/>
<accession>A0A3E1NWT6</accession>
<sequence>MSASYNRFKTYEGKQYTGVQIGRGHHWHYDQGDWKETKITPDLWEISYAVTKRRTGHAPEGSGVPVGTGYHWYILAHQNVTKLNANDYSTSMTGLKFKMAHKRADKGKWNISGPTQRKHLVKFLKEIIDQLEKEPIPLAFEYEGVKYKGEGVPISQTCEKGICYEVDITLNDENLGILRYAKSGWKMDLVEDKKLVKVIGDIVMEYFDEL</sequence>
<dbReference type="AlphaFoldDB" id="A0A3E1NWT6"/>
<evidence type="ECO:0000313" key="2">
    <source>
        <dbReference type="Proteomes" id="UP000261174"/>
    </source>
</evidence>
<keyword evidence="2" id="KW-1185">Reference proteome</keyword>
<comment type="caution">
    <text evidence="1">The sequence shown here is derived from an EMBL/GenBank/DDBJ whole genome shotgun (WGS) entry which is preliminary data.</text>
</comment>
<protein>
    <submittedName>
        <fullName evidence="1">Uncharacterized protein</fullName>
    </submittedName>
</protein>
<organism evidence="1 2">
    <name type="scientific">Chitinophaga silvisoli</name>
    <dbReference type="NCBI Taxonomy" id="2291814"/>
    <lineage>
        <taxon>Bacteria</taxon>
        <taxon>Pseudomonadati</taxon>
        <taxon>Bacteroidota</taxon>
        <taxon>Chitinophagia</taxon>
        <taxon>Chitinophagales</taxon>
        <taxon>Chitinophagaceae</taxon>
        <taxon>Chitinophaga</taxon>
    </lineage>
</organism>
<dbReference type="OrthoDB" id="791686at2"/>
<gene>
    <name evidence="1" type="ORF">DXN04_26285</name>
</gene>
<name>A0A3E1NWT6_9BACT</name>
<dbReference type="EMBL" id="QTJV01000010">
    <property type="protein sequence ID" value="RFM32314.1"/>
    <property type="molecule type" value="Genomic_DNA"/>
</dbReference>
<dbReference type="Proteomes" id="UP000261174">
    <property type="component" value="Unassembled WGS sequence"/>
</dbReference>
<reference evidence="1 2" key="1">
    <citation type="submission" date="2018-08" db="EMBL/GenBank/DDBJ databases">
        <title>Chitinophaga sp. K20C18050901, a novel bacterium isolated from forest soil.</title>
        <authorList>
            <person name="Wang C."/>
        </authorList>
    </citation>
    <scope>NUCLEOTIDE SEQUENCE [LARGE SCALE GENOMIC DNA]</scope>
    <source>
        <strain evidence="1 2">K20C18050901</strain>
    </source>
</reference>
<evidence type="ECO:0000313" key="1">
    <source>
        <dbReference type="EMBL" id="RFM32314.1"/>
    </source>
</evidence>